<dbReference type="AlphaFoldDB" id="A0A5D5AM24"/>
<sequence>MSTGDPVSVGLLSESFLYEWQRRAIERLQRDGRANVELVVSNANSSDAVAESWNSKRLIGLEDVSQFVQLLRREGPWALVLAERTIGRILGDEQPLWHRHTVDDLHCLEEATHVRCEPRTDGPWYEFPDEVVDRIAKRCDVVVLFGFGLIRGDILTATDHGVLSFHPADIRRYRGMGVPPIFYDGRDSAGTTLQRLNESVDGGEVVLSRDVSLHGCETMWDVFDRVVAVQSELLTEGIDRVTDPAFEPTTVPDDELGTFYPRSERRTIDFAGRVLLKNIAGRLRRRRRSHRETTEHLIPSETASAESGVTEEPESETDAIADD</sequence>
<dbReference type="RefSeq" id="WP_149082982.1">
    <property type="nucleotide sequence ID" value="NZ_VTAW01000039.1"/>
</dbReference>
<dbReference type="Proteomes" id="UP000324104">
    <property type="component" value="Unassembled WGS sequence"/>
</dbReference>
<dbReference type="Pfam" id="PF00551">
    <property type="entry name" value="Formyl_trans_N"/>
    <property type="match status" value="1"/>
</dbReference>
<dbReference type="SUPFAM" id="SSF53328">
    <property type="entry name" value="Formyltransferase"/>
    <property type="match status" value="1"/>
</dbReference>
<dbReference type="Gene3D" id="3.40.50.12230">
    <property type="match status" value="1"/>
</dbReference>
<organism evidence="3 4">
    <name type="scientific">Natrialba swarupiae</name>
    <dbReference type="NCBI Taxonomy" id="2448032"/>
    <lineage>
        <taxon>Archaea</taxon>
        <taxon>Methanobacteriati</taxon>
        <taxon>Methanobacteriota</taxon>
        <taxon>Stenosarchaea group</taxon>
        <taxon>Halobacteria</taxon>
        <taxon>Halobacteriales</taxon>
        <taxon>Natrialbaceae</taxon>
        <taxon>Natrialba</taxon>
    </lineage>
</organism>
<keyword evidence="4" id="KW-1185">Reference proteome</keyword>
<name>A0A5D5AM24_9EURY</name>
<evidence type="ECO:0000256" key="1">
    <source>
        <dbReference type="SAM" id="MobiDB-lite"/>
    </source>
</evidence>
<comment type="caution">
    <text evidence="3">The sequence shown here is derived from an EMBL/GenBank/DDBJ whole genome shotgun (WGS) entry which is preliminary data.</text>
</comment>
<evidence type="ECO:0000313" key="4">
    <source>
        <dbReference type="Proteomes" id="UP000324104"/>
    </source>
</evidence>
<gene>
    <name evidence="3" type="ORF">FYC77_18465</name>
</gene>
<protein>
    <submittedName>
        <fullName evidence="3">Methionyl-tRNA formyltransferase</fullName>
    </submittedName>
</protein>
<evidence type="ECO:0000313" key="3">
    <source>
        <dbReference type="EMBL" id="TYT60520.1"/>
    </source>
</evidence>
<feature type="region of interest" description="Disordered" evidence="1">
    <location>
        <begin position="286"/>
        <end position="323"/>
    </location>
</feature>
<accession>A0A5D5AM24</accession>
<reference evidence="3 4" key="1">
    <citation type="submission" date="2019-08" db="EMBL/GenBank/DDBJ databases">
        <title>Archaea genome.</title>
        <authorList>
            <person name="Kajale S."/>
            <person name="Shouche Y."/>
            <person name="Deshpande N."/>
            <person name="Sharma A."/>
        </authorList>
    </citation>
    <scope>NUCLEOTIDE SEQUENCE [LARGE SCALE GENOMIC DNA]</scope>
    <source>
        <strain evidence="3 4">ESP3B_9</strain>
    </source>
</reference>
<feature type="domain" description="Formyl transferase N-terminal" evidence="2">
    <location>
        <begin position="126"/>
        <end position="236"/>
    </location>
</feature>
<proteinExistence type="predicted"/>
<keyword evidence="3" id="KW-0808">Transferase</keyword>
<feature type="compositionally biased region" description="Acidic residues" evidence="1">
    <location>
        <begin position="309"/>
        <end position="323"/>
    </location>
</feature>
<dbReference type="InterPro" id="IPR036477">
    <property type="entry name" value="Formyl_transf_N_sf"/>
</dbReference>
<dbReference type="InterPro" id="IPR002376">
    <property type="entry name" value="Formyl_transf_N"/>
</dbReference>
<dbReference type="EMBL" id="VTAW01000039">
    <property type="protein sequence ID" value="TYT60520.1"/>
    <property type="molecule type" value="Genomic_DNA"/>
</dbReference>
<dbReference type="GO" id="GO:0016740">
    <property type="term" value="F:transferase activity"/>
    <property type="evidence" value="ECO:0007669"/>
    <property type="project" value="UniProtKB-KW"/>
</dbReference>
<evidence type="ECO:0000259" key="2">
    <source>
        <dbReference type="Pfam" id="PF00551"/>
    </source>
</evidence>